<accession>A0ABP0CJW9</accession>
<protein>
    <recommendedName>
        <fullName evidence="2">Putative zinc-finger domain-containing protein</fullName>
    </recommendedName>
</protein>
<feature type="region of interest" description="Disordered" evidence="1">
    <location>
        <begin position="892"/>
        <end position="924"/>
    </location>
</feature>
<feature type="compositionally biased region" description="Acidic residues" evidence="1">
    <location>
        <begin position="631"/>
        <end position="648"/>
    </location>
</feature>
<name>A0ABP0CJW9_9PEZI</name>
<feature type="compositionally biased region" description="Low complexity" evidence="1">
    <location>
        <begin position="333"/>
        <end position="356"/>
    </location>
</feature>
<keyword evidence="4" id="KW-1185">Reference proteome</keyword>
<feature type="region of interest" description="Disordered" evidence="1">
    <location>
        <begin position="1"/>
        <end position="68"/>
    </location>
</feature>
<feature type="region of interest" description="Disordered" evidence="1">
    <location>
        <begin position="631"/>
        <end position="852"/>
    </location>
</feature>
<dbReference type="InterPro" id="IPR019607">
    <property type="entry name" value="Putative_zinc-finger_domain"/>
</dbReference>
<dbReference type="PANTHER" id="PTHR21563:SF3">
    <property type="entry name" value="ZINC FINGER C3H1 DOMAIN-CONTAINING PROTEIN"/>
    <property type="match status" value="1"/>
</dbReference>
<evidence type="ECO:0000313" key="3">
    <source>
        <dbReference type="EMBL" id="CAK7232253.1"/>
    </source>
</evidence>
<dbReference type="Pfam" id="PF10650">
    <property type="entry name" value="zf-C3H1"/>
    <property type="match status" value="1"/>
</dbReference>
<feature type="compositionally biased region" description="Polar residues" evidence="1">
    <location>
        <begin position="1050"/>
        <end position="1059"/>
    </location>
</feature>
<feature type="compositionally biased region" description="Basic and acidic residues" evidence="1">
    <location>
        <begin position="716"/>
        <end position="743"/>
    </location>
</feature>
<feature type="compositionally biased region" description="Acidic residues" evidence="1">
    <location>
        <begin position="897"/>
        <end position="910"/>
    </location>
</feature>
<feature type="region of interest" description="Disordered" evidence="1">
    <location>
        <begin position="936"/>
        <end position="1072"/>
    </location>
</feature>
<feature type="compositionally biased region" description="Basic and acidic residues" evidence="1">
    <location>
        <begin position="659"/>
        <end position="673"/>
    </location>
</feature>
<feature type="compositionally biased region" description="Acidic residues" evidence="1">
    <location>
        <begin position="1008"/>
        <end position="1028"/>
    </location>
</feature>
<gene>
    <name evidence="3" type="ORF">SCUCBS95973_008199</name>
</gene>
<sequence>MAGYPYSQGQWPPPPSQQQPPPQQAPAYPHFAQYDYRPPSNPPVLYGGGPYQAPPNLPPQGQPHPGYYGAVQASQAAYEYNAQASGLGIAMESSGQRSPNAVGGDLSWSEAFPTAASASASTSLYPSHNPPGHHAQPQQQHYNHAHAPQPVPPRAVYSPPAYQVASKASQAYNPESAIVPRASEPEEGELSEDDEDPYEPEETSGSTGNDNVTASRSPTSRDAPGDDGLQVALGQAAADLPSRDASVIDTQDDAFYDEDEDEEPGEIKSEENSRPASDAADADNEDTGCSDSEPKTVPHVGGERAGSYSPRLSPGEVEQSVDDEVANEVAKGVQPSVDSAAASAASVVAQASADPVNGESTVNSGTGEASRGLSVNAGVAAPVSKQLPYSSVDDAKKEAQRAILRLIPYGVNYQTYIAEGFDEKLVKPLFAELGLKAAPVPTESTAMPKSVSPTQAAEAAGLQPEPVGNDGAPKKEERKDRIARLLALKASKPAPVPVAVKPPVAVLLPKFEKVKSQKAILLQQRLEALKQAQEQRAAAATKAAAEASALGDIVSGQQSQVAAAIVDTIADKAAAISAALSPPTPPTSTRQRPVAADFTDLSAAELSQNFNNPLKRPFELTRQRSSMVIEVSDDSAEEDVAMELDSQADDSASKTAETTSRRESRAQLYRDDSFGASNGNNYNHRHHAHTDGSFSAPRPGYGGRAPPTAPASMLARPKDDEYARKMREIELMKRKIAEAEAKKARGSPTGSRTSQTGDQQMPPENGSDGNGNGNGSGNDNSGDTSDISVMVVRPPPQPFRRITSTGELSGEDRASSPLASVEASPARLLKRTSGPSPAPSRENHREKRMRVTSLQLPRVEASLQEKMFKLRLLQDKVAALQAEIDAGVAEKRRLTEDIEDLATGSEEESSEREASMHLPLPPMPAQVDDVIIPVAECGKGQEASSEVEMDVGANAKVDVEAPVDAGHAGPDDGGGASQTDDDNGAADGAAESVAMSDASSPYEPTSGIDDEDIEMVDEEVDEEEDKDDESGKSGGSPVDDADAVGELFDSESQPQQNQKRLPRPALATKPASAGVRAGTLSSVFVPYESPLQYFRSYRYHPQYKARVPGGFRSLTYSGKIQDDIALCPTETADGTCSDAACPFQHFATIVPKDDQILVELGRADDYTGEQKARFVDGLTSLLKKIRDDKERDFNKIAESILDFRRTFLGDDTRIVSHLEGVTV</sequence>
<feature type="region of interest" description="Disordered" evidence="1">
    <location>
        <begin position="114"/>
        <end position="373"/>
    </location>
</feature>
<proteinExistence type="predicted"/>
<feature type="compositionally biased region" description="Low complexity" evidence="1">
    <location>
        <begin position="114"/>
        <end position="123"/>
    </location>
</feature>
<dbReference type="InterPro" id="IPR039278">
    <property type="entry name" value="Red1"/>
</dbReference>
<feature type="region of interest" description="Disordered" evidence="1">
    <location>
        <begin position="443"/>
        <end position="479"/>
    </location>
</feature>
<feature type="compositionally biased region" description="Acidic residues" evidence="1">
    <location>
        <begin position="250"/>
        <end position="264"/>
    </location>
</feature>
<feature type="compositionally biased region" description="Low complexity" evidence="1">
    <location>
        <begin position="130"/>
        <end position="141"/>
    </location>
</feature>
<feature type="compositionally biased region" description="Polar residues" evidence="1">
    <location>
        <begin position="649"/>
        <end position="658"/>
    </location>
</feature>
<reference evidence="3 4" key="1">
    <citation type="submission" date="2024-01" db="EMBL/GenBank/DDBJ databases">
        <authorList>
            <person name="Allen C."/>
            <person name="Tagirdzhanova G."/>
        </authorList>
    </citation>
    <scope>NUCLEOTIDE SEQUENCE [LARGE SCALE GENOMIC DNA]</scope>
</reference>
<evidence type="ECO:0000256" key="1">
    <source>
        <dbReference type="SAM" id="MobiDB-lite"/>
    </source>
</evidence>
<feature type="compositionally biased region" description="Acidic residues" evidence="1">
    <location>
        <begin position="185"/>
        <end position="202"/>
    </location>
</feature>
<evidence type="ECO:0000259" key="2">
    <source>
        <dbReference type="Pfam" id="PF10650"/>
    </source>
</evidence>
<dbReference type="Proteomes" id="UP001642405">
    <property type="component" value="Unassembled WGS sequence"/>
</dbReference>
<comment type="caution">
    <text evidence="3">The sequence shown here is derived from an EMBL/GenBank/DDBJ whole genome shotgun (WGS) entry which is preliminary data.</text>
</comment>
<feature type="compositionally biased region" description="Pro residues" evidence="1">
    <location>
        <begin position="52"/>
        <end position="62"/>
    </location>
</feature>
<evidence type="ECO:0000313" key="4">
    <source>
        <dbReference type="Proteomes" id="UP001642405"/>
    </source>
</evidence>
<feature type="compositionally biased region" description="Pro residues" evidence="1">
    <location>
        <begin position="11"/>
        <end position="24"/>
    </location>
</feature>
<feature type="compositionally biased region" description="Polar residues" evidence="1">
    <location>
        <begin position="203"/>
        <end position="220"/>
    </location>
</feature>
<feature type="compositionally biased region" description="Polar residues" evidence="1">
    <location>
        <begin position="358"/>
        <end position="367"/>
    </location>
</feature>
<feature type="domain" description="Putative zinc-finger" evidence="2">
    <location>
        <begin position="1126"/>
        <end position="1147"/>
    </location>
</feature>
<feature type="compositionally biased region" description="Polar residues" evidence="1">
    <location>
        <begin position="443"/>
        <end position="455"/>
    </location>
</feature>
<dbReference type="EMBL" id="CAWUHB010000063">
    <property type="protein sequence ID" value="CAK7232253.1"/>
    <property type="molecule type" value="Genomic_DNA"/>
</dbReference>
<feature type="compositionally biased region" description="Polar residues" evidence="1">
    <location>
        <begin position="748"/>
        <end position="759"/>
    </location>
</feature>
<feature type="compositionally biased region" description="Low complexity" evidence="1">
    <location>
        <begin position="1"/>
        <end position="10"/>
    </location>
</feature>
<dbReference type="PANTHER" id="PTHR21563">
    <property type="entry name" value="ZINC FINGER C3H1 DOMAIN-CONTAINING PROTEIN"/>
    <property type="match status" value="1"/>
</dbReference>
<organism evidence="3 4">
    <name type="scientific">Sporothrix curviconia</name>
    <dbReference type="NCBI Taxonomy" id="1260050"/>
    <lineage>
        <taxon>Eukaryota</taxon>
        <taxon>Fungi</taxon>
        <taxon>Dikarya</taxon>
        <taxon>Ascomycota</taxon>
        <taxon>Pezizomycotina</taxon>
        <taxon>Sordariomycetes</taxon>
        <taxon>Sordariomycetidae</taxon>
        <taxon>Ophiostomatales</taxon>
        <taxon>Ophiostomataceae</taxon>
        <taxon>Sporothrix</taxon>
    </lineage>
</organism>